<evidence type="ECO:0000256" key="1">
    <source>
        <dbReference type="ARBA" id="ARBA00022723"/>
    </source>
</evidence>
<accession>A0ABD3HXT6</accession>
<evidence type="ECO:0000256" key="3">
    <source>
        <dbReference type="ARBA" id="ARBA00022833"/>
    </source>
</evidence>
<dbReference type="GO" id="GO:0016925">
    <property type="term" value="P:protein sumoylation"/>
    <property type="evidence" value="ECO:0007669"/>
    <property type="project" value="UniProtKB-ARBA"/>
</dbReference>
<feature type="compositionally biased region" description="Polar residues" evidence="5">
    <location>
        <begin position="293"/>
        <end position="305"/>
    </location>
</feature>
<comment type="caution">
    <text evidence="7">The sequence shown here is derived from an EMBL/GenBank/DDBJ whole genome shotgun (WGS) entry which is preliminary data.</text>
</comment>
<feature type="domain" description="SP-RING-type" evidence="6">
    <location>
        <begin position="367"/>
        <end position="466"/>
    </location>
</feature>
<sequence>MSSHGEGAVLYIVSRSGKVLSTQDRARVFSQDDYFEGELEGWIFWGSKTASGILGSKKVVQDSAPSCSNGGSFHGGSYDNLGRTSKKRRIPFVVWGEELTSLNDIITPLTRRHSRSQQRKSVSKKESSQGKRRRDCKRDGNAESSVSGSAKSQPMSSCSERWVRMEQNLRIGLAQLVILHKWEAGTRELATRWVAWLLRMLRKARPHPRLLQHFLFTMCAAVLPVICCSLVRESKTCSPDPEICRCVDIFWEALEKSNACFSPIQWEILEEKLDECRNLRLKIASLHQKEELQTSAGNSKQENLGPSTSSVEPSPSEDAPEKRIHTDTKDEKLSNSLIQNEGVSALVRTALKEKLFTPRVKCQEERVPYEVAGSPGTIVSLLCPLSGNRVKIPARGRSCGHRASFDLQAFLEIRAQDQTCRNNAVHVRKKQKVETGWSCPICGSNATWPHIIVDRVLLRILEVLPENMPQVCLLPNGRWRMVWSPITEGVGKTDAGSSRSLPQSGSRCAENANTENTGQPSGLNADADAATEDCTSRPHCEEATVSYSCDTDWEALERAFRSWKEGIELLSRRDGDLRNREDFVGPKNNFVAAGDGEQKHKPAASSIDCGGAVSELPGTINCNGSTSTRERGTSQIKHPPASCREFSGDRRAQNVIPDCVGEYVASQETRRGKGACEVQTGLSNILGETGGTCARMRAGQHKARRKQMAKKT</sequence>
<feature type="region of interest" description="Disordered" evidence="5">
    <location>
        <begin position="491"/>
        <end position="527"/>
    </location>
</feature>
<evidence type="ECO:0000259" key="6">
    <source>
        <dbReference type="PROSITE" id="PS51044"/>
    </source>
</evidence>
<gene>
    <name evidence="7" type="ORF">R1sor_010344</name>
</gene>
<evidence type="ECO:0000256" key="2">
    <source>
        <dbReference type="ARBA" id="ARBA00022771"/>
    </source>
</evidence>
<dbReference type="GO" id="GO:0008270">
    <property type="term" value="F:zinc ion binding"/>
    <property type="evidence" value="ECO:0007669"/>
    <property type="project" value="UniProtKB-KW"/>
</dbReference>
<dbReference type="Proteomes" id="UP001633002">
    <property type="component" value="Unassembled WGS sequence"/>
</dbReference>
<keyword evidence="3" id="KW-0862">Zinc</keyword>
<feature type="region of interest" description="Disordered" evidence="5">
    <location>
        <begin position="110"/>
        <end position="157"/>
    </location>
</feature>
<organism evidence="7 8">
    <name type="scientific">Riccia sorocarpa</name>
    <dbReference type="NCBI Taxonomy" id="122646"/>
    <lineage>
        <taxon>Eukaryota</taxon>
        <taxon>Viridiplantae</taxon>
        <taxon>Streptophyta</taxon>
        <taxon>Embryophyta</taxon>
        <taxon>Marchantiophyta</taxon>
        <taxon>Marchantiopsida</taxon>
        <taxon>Marchantiidae</taxon>
        <taxon>Marchantiales</taxon>
        <taxon>Ricciaceae</taxon>
        <taxon>Riccia</taxon>
    </lineage>
</organism>
<dbReference type="InterPro" id="IPR013083">
    <property type="entry name" value="Znf_RING/FYVE/PHD"/>
</dbReference>
<keyword evidence="1" id="KW-0479">Metal-binding</keyword>
<dbReference type="GO" id="GO:0019789">
    <property type="term" value="F:SUMO transferase activity"/>
    <property type="evidence" value="ECO:0007669"/>
    <property type="project" value="UniProtKB-ARBA"/>
</dbReference>
<dbReference type="InterPro" id="IPR004181">
    <property type="entry name" value="Znf_MIZ"/>
</dbReference>
<evidence type="ECO:0000313" key="8">
    <source>
        <dbReference type="Proteomes" id="UP001633002"/>
    </source>
</evidence>
<feature type="compositionally biased region" description="Basic and acidic residues" evidence="5">
    <location>
        <begin position="319"/>
        <end position="333"/>
    </location>
</feature>
<dbReference type="EMBL" id="JBJQOH010000002">
    <property type="protein sequence ID" value="KAL3696268.1"/>
    <property type="molecule type" value="Genomic_DNA"/>
</dbReference>
<keyword evidence="8" id="KW-1185">Reference proteome</keyword>
<proteinExistence type="predicted"/>
<dbReference type="AlphaFoldDB" id="A0ABD3HXT6"/>
<protein>
    <recommendedName>
        <fullName evidence="6">SP-RING-type domain-containing protein</fullName>
    </recommendedName>
</protein>
<dbReference type="PANTHER" id="PTHR10782">
    <property type="entry name" value="ZINC FINGER MIZ DOMAIN-CONTAINING PROTEIN"/>
    <property type="match status" value="1"/>
</dbReference>
<dbReference type="PROSITE" id="PS51044">
    <property type="entry name" value="ZF_SP_RING"/>
    <property type="match status" value="1"/>
</dbReference>
<feature type="compositionally biased region" description="Low complexity" evidence="5">
    <location>
        <begin position="306"/>
        <end position="317"/>
    </location>
</feature>
<feature type="region of interest" description="Disordered" evidence="5">
    <location>
        <begin position="292"/>
        <end position="335"/>
    </location>
</feature>
<evidence type="ECO:0000256" key="4">
    <source>
        <dbReference type="PROSITE-ProRule" id="PRU00452"/>
    </source>
</evidence>
<dbReference type="Gene3D" id="3.30.40.10">
    <property type="entry name" value="Zinc/RING finger domain, C3HC4 (zinc finger)"/>
    <property type="match status" value="1"/>
</dbReference>
<feature type="compositionally biased region" description="Basic residues" evidence="5">
    <location>
        <begin position="110"/>
        <end position="122"/>
    </location>
</feature>
<dbReference type="Pfam" id="PF02891">
    <property type="entry name" value="zf-MIZ"/>
    <property type="match status" value="1"/>
</dbReference>
<feature type="compositionally biased region" description="Polar residues" evidence="5">
    <location>
        <begin position="142"/>
        <end position="157"/>
    </location>
</feature>
<name>A0ABD3HXT6_9MARC</name>
<feature type="compositionally biased region" description="Polar residues" evidence="5">
    <location>
        <begin position="495"/>
        <end position="522"/>
    </location>
</feature>
<evidence type="ECO:0000313" key="7">
    <source>
        <dbReference type="EMBL" id="KAL3696268.1"/>
    </source>
</evidence>
<keyword evidence="2 4" id="KW-0863">Zinc-finger</keyword>
<evidence type="ECO:0000256" key="5">
    <source>
        <dbReference type="SAM" id="MobiDB-lite"/>
    </source>
</evidence>
<reference evidence="7 8" key="1">
    <citation type="submission" date="2024-09" db="EMBL/GenBank/DDBJ databases">
        <title>Chromosome-scale assembly of Riccia sorocarpa.</title>
        <authorList>
            <person name="Paukszto L."/>
        </authorList>
    </citation>
    <scope>NUCLEOTIDE SEQUENCE [LARGE SCALE GENOMIC DNA]</scope>
    <source>
        <strain evidence="7">LP-2024</strain>
        <tissue evidence="7">Aerial parts of the thallus</tissue>
    </source>
</reference>
<dbReference type="PANTHER" id="PTHR10782:SF4">
    <property type="entry name" value="TONALLI, ISOFORM E"/>
    <property type="match status" value="1"/>
</dbReference>